<keyword evidence="3 6" id="KW-1133">Transmembrane helix</keyword>
<dbReference type="GO" id="GO:0007166">
    <property type="term" value="P:cell surface receptor signaling pathway"/>
    <property type="evidence" value="ECO:0007669"/>
    <property type="project" value="InterPro"/>
</dbReference>
<dbReference type="PANTHER" id="PTHR12011:SF326">
    <property type="entry name" value="ADHESION G-PROTEIN COUPLED RECEPTOR G5"/>
    <property type="match status" value="1"/>
</dbReference>
<evidence type="ECO:0000256" key="7">
    <source>
        <dbReference type="SAM" id="SignalP"/>
    </source>
</evidence>
<gene>
    <name evidence="11" type="primary">LOC102200453</name>
</gene>
<evidence type="ECO:0000259" key="8">
    <source>
        <dbReference type="PROSITE" id="PS50221"/>
    </source>
</evidence>
<dbReference type="InterPro" id="IPR057244">
    <property type="entry name" value="GAIN_B"/>
</dbReference>
<dbReference type="InterPro" id="IPR046338">
    <property type="entry name" value="GAIN_dom_sf"/>
</dbReference>
<dbReference type="GO" id="GO:0005886">
    <property type="term" value="C:plasma membrane"/>
    <property type="evidence" value="ECO:0007669"/>
    <property type="project" value="TreeGrafter"/>
</dbReference>
<dbReference type="PROSITE" id="PS50221">
    <property type="entry name" value="GAIN_B"/>
    <property type="match status" value="1"/>
</dbReference>
<dbReference type="InterPro" id="IPR000832">
    <property type="entry name" value="GPCR_2_secretin-like"/>
</dbReference>
<feature type="transmembrane region" description="Helical" evidence="6">
    <location>
        <begin position="257"/>
        <end position="282"/>
    </location>
</feature>
<evidence type="ECO:0000259" key="9">
    <source>
        <dbReference type="PROSITE" id="PS50261"/>
    </source>
</evidence>
<proteinExistence type="predicted"/>
<feature type="transmembrane region" description="Helical" evidence="6">
    <location>
        <begin position="365"/>
        <end position="386"/>
    </location>
</feature>
<evidence type="ECO:0000313" key="11">
    <source>
        <dbReference type="RefSeq" id="XP_005726380.1"/>
    </source>
</evidence>
<comment type="subcellular location">
    <subcellularLocation>
        <location evidence="1">Membrane</location>
        <topology evidence="1">Multi-pass membrane protein</topology>
    </subcellularLocation>
</comment>
<dbReference type="RefSeq" id="XP_005726380.1">
    <property type="nucleotide sequence ID" value="XM_005726323.1"/>
</dbReference>
<evidence type="ECO:0000313" key="10">
    <source>
        <dbReference type="Proteomes" id="UP000695023"/>
    </source>
</evidence>
<dbReference type="Pfam" id="PF00002">
    <property type="entry name" value="7tm_2"/>
    <property type="match status" value="1"/>
</dbReference>
<feature type="transmembrane region" description="Helical" evidence="6">
    <location>
        <begin position="294"/>
        <end position="310"/>
    </location>
</feature>
<evidence type="ECO:0000256" key="3">
    <source>
        <dbReference type="ARBA" id="ARBA00022989"/>
    </source>
</evidence>
<keyword evidence="10" id="KW-1185">Reference proteome</keyword>
<keyword evidence="7" id="KW-0732">Signal</keyword>
<evidence type="ECO:0000256" key="4">
    <source>
        <dbReference type="ARBA" id="ARBA00023136"/>
    </source>
</evidence>
<dbReference type="Gene3D" id="1.20.1070.10">
    <property type="entry name" value="Rhodopsin 7-helix transmembrane proteins"/>
    <property type="match status" value="1"/>
</dbReference>
<evidence type="ECO:0000256" key="6">
    <source>
        <dbReference type="SAM" id="Phobius"/>
    </source>
</evidence>
<reference evidence="11" key="1">
    <citation type="submission" date="2025-08" db="UniProtKB">
        <authorList>
            <consortium name="RefSeq"/>
        </authorList>
    </citation>
    <scope>IDENTIFICATION</scope>
</reference>
<feature type="signal peptide" evidence="7">
    <location>
        <begin position="1"/>
        <end position="27"/>
    </location>
</feature>
<evidence type="ECO:0000256" key="1">
    <source>
        <dbReference type="ARBA" id="ARBA00004141"/>
    </source>
</evidence>
<feature type="domain" description="G-protein coupled receptors family 2 profile 2" evidence="9">
    <location>
        <begin position="258"/>
        <end position="406"/>
    </location>
</feature>
<dbReference type="GeneID" id="102200453"/>
<dbReference type="GO" id="GO:0007189">
    <property type="term" value="P:adenylate cyclase-activating G protein-coupled receptor signaling pathway"/>
    <property type="evidence" value="ECO:0007669"/>
    <property type="project" value="TreeGrafter"/>
</dbReference>
<accession>A0A9Y3QQM7</accession>
<dbReference type="Proteomes" id="UP000695023">
    <property type="component" value="Unplaced"/>
</dbReference>
<organism evidence="10 11">
    <name type="scientific">Pundamilia nyererei</name>
    <dbReference type="NCBI Taxonomy" id="303518"/>
    <lineage>
        <taxon>Eukaryota</taxon>
        <taxon>Metazoa</taxon>
        <taxon>Chordata</taxon>
        <taxon>Craniata</taxon>
        <taxon>Vertebrata</taxon>
        <taxon>Euteleostomi</taxon>
        <taxon>Actinopterygii</taxon>
        <taxon>Neopterygii</taxon>
        <taxon>Teleostei</taxon>
        <taxon>Neoteleostei</taxon>
        <taxon>Acanthomorphata</taxon>
        <taxon>Ovalentaria</taxon>
        <taxon>Cichlomorphae</taxon>
        <taxon>Cichliformes</taxon>
        <taxon>Cichlidae</taxon>
        <taxon>African cichlids</taxon>
        <taxon>Pseudocrenilabrinae</taxon>
        <taxon>Haplochromini</taxon>
        <taxon>Pundamilia</taxon>
    </lineage>
</organism>
<evidence type="ECO:0000256" key="5">
    <source>
        <dbReference type="ARBA" id="ARBA00023157"/>
    </source>
</evidence>
<protein>
    <submittedName>
        <fullName evidence="11">Adhesion G-protein coupled receptor G5-like</fullName>
    </submittedName>
</protein>
<feature type="transmembrane region" description="Helical" evidence="6">
    <location>
        <begin position="330"/>
        <end position="353"/>
    </location>
</feature>
<dbReference type="InterPro" id="IPR017981">
    <property type="entry name" value="GPCR_2-like_7TM"/>
</dbReference>
<keyword evidence="5" id="KW-1015">Disulfide bond</keyword>
<dbReference type="SMART" id="SM00303">
    <property type="entry name" value="GPS"/>
    <property type="match status" value="1"/>
</dbReference>
<evidence type="ECO:0000256" key="2">
    <source>
        <dbReference type="ARBA" id="ARBA00022692"/>
    </source>
</evidence>
<sequence>MEREKSWIFWWLMPFMSYYMLYQNCLSEQYFCGNSCNISATISRNQAECCMNYTDNVLNGGNLSDTLRAIWTLEKVLEGTEVNGSMQLYVKTFVALLHKPSGPFGGLEIYANDTKVTPDVPLLNSKVIVQLPRELGAGPNNTFVFCMFKWPETNKSVFESPHEVYDQRLVGLSVQGKKISGLQERINITMEFTKKIDETQKPSCQFFNYSTYTFREDGCVTHWTHRQNNITCSCNHLTYFGILIIPDPSITKKDQEILTHITVIGCSISLFTLVITILLFITNRKLRQDVSMKVHINLVIALMLLNLHFLPSQAVAAGSSSGLCLYMALLLHYSLLATFSWMALEGFHLYLLLVKVFNIYVKKYLLKLGVVGWGVPAMIVSVVVIIDRTFYGLTPLDASNSSSTAM</sequence>
<dbReference type="PANTHER" id="PTHR12011">
    <property type="entry name" value="ADHESION G-PROTEIN COUPLED RECEPTOR"/>
    <property type="match status" value="1"/>
</dbReference>
<dbReference type="Pfam" id="PF01825">
    <property type="entry name" value="GPS"/>
    <property type="match status" value="1"/>
</dbReference>
<dbReference type="PRINTS" id="PR00249">
    <property type="entry name" value="GPCRSECRETIN"/>
</dbReference>
<dbReference type="AlphaFoldDB" id="A0A9Y3QQM7"/>
<dbReference type="Gene3D" id="2.60.220.50">
    <property type="match status" value="1"/>
</dbReference>
<keyword evidence="2 6" id="KW-0812">Transmembrane</keyword>
<feature type="chain" id="PRO_5041241300" evidence="7">
    <location>
        <begin position="28"/>
        <end position="406"/>
    </location>
</feature>
<dbReference type="GO" id="GO:0004930">
    <property type="term" value="F:G protein-coupled receptor activity"/>
    <property type="evidence" value="ECO:0007669"/>
    <property type="project" value="InterPro"/>
</dbReference>
<keyword evidence="4 6" id="KW-0472">Membrane</keyword>
<dbReference type="PROSITE" id="PS50261">
    <property type="entry name" value="G_PROTEIN_RECEP_F2_4"/>
    <property type="match status" value="1"/>
</dbReference>
<dbReference type="InterPro" id="IPR000203">
    <property type="entry name" value="GPS"/>
</dbReference>
<feature type="domain" description="GAIN-B" evidence="8">
    <location>
        <begin position="105"/>
        <end position="250"/>
    </location>
</feature>
<name>A0A9Y3QQM7_9CICH</name>